<feature type="region of interest" description="Disordered" evidence="25">
    <location>
        <begin position="322"/>
        <end position="383"/>
    </location>
</feature>
<evidence type="ECO:0000256" key="16">
    <source>
        <dbReference type="ARBA" id="ARBA00022990"/>
    </source>
</evidence>
<evidence type="ECO:0000256" key="22">
    <source>
        <dbReference type="ARBA" id="ARBA00054326"/>
    </source>
</evidence>
<feature type="domain" description="C2 tensin-type" evidence="28">
    <location>
        <begin position="651"/>
        <end position="787"/>
    </location>
</feature>
<evidence type="ECO:0000313" key="29">
    <source>
        <dbReference type="EMBL" id="MBW49797.1"/>
    </source>
</evidence>
<dbReference type="PANTHER" id="PTHR22967">
    <property type="entry name" value="SERINE/THREONINE PROTEIN KINASE"/>
    <property type="match status" value="1"/>
</dbReference>
<feature type="region of interest" description="Disordered" evidence="25">
    <location>
        <begin position="828"/>
        <end position="857"/>
    </location>
</feature>
<dbReference type="FunFam" id="1.10.287.110:FF:000002">
    <property type="entry name" value="putative tyrosine-protein phosphatase auxilin isoform X2"/>
    <property type="match status" value="1"/>
</dbReference>
<dbReference type="EMBL" id="GGFJ01000656">
    <property type="protein sequence ID" value="MBW49797.1"/>
    <property type="molecule type" value="Transcribed_RNA"/>
</dbReference>
<evidence type="ECO:0000256" key="18">
    <source>
        <dbReference type="ARBA" id="ARBA00023306"/>
    </source>
</evidence>
<feature type="compositionally biased region" description="Polar residues" evidence="25">
    <location>
        <begin position="1092"/>
        <end position="1128"/>
    </location>
</feature>
<dbReference type="GO" id="GO:0035612">
    <property type="term" value="F:AP-2 adaptor complex binding"/>
    <property type="evidence" value="ECO:0007669"/>
    <property type="project" value="TreeGrafter"/>
</dbReference>
<feature type="compositionally biased region" description="Polar residues" evidence="25">
    <location>
        <begin position="1135"/>
        <end position="1147"/>
    </location>
</feature>
<feature type="domain" description="Phosphatase tensin-type" evidence="27">
    <location>
        <begin position="465"/>
        <end position="645"/>
    </location>
</feature>
<evidence type="ECO:0000256" key="13">
    <source>
        <dbReference type="ARBA" id="ARBA00022777"/>
    </source>
</evidence>
<dbReference type="GO" id="GO:0004674">
    <property type="term" value="F:protein serine/threonine kinase activity"/>
    <property type="evidence" value="ECO:0007669"/>
    <property type="project" value="UniProtKB-KW"/>
</dbReference>
<evidence type="ECO:0000256" key="23">
    <source>
        <dbReference type="ARBA" id="ARBA00068393"/>
    </source>
</evidence>
<dbReference type="Gene3D" id="1.10.510.10">
    <property type="entry name" value="Transferase(Phosphotransferase) domain 1"/>
    <property type="match status" value="1"/>
</dbReference>
<dbReference type="GO" id="GO:0005524">
    <property type="term" value="F:ATP binding"/>
    <property type="evidence" value="ECO:0007669"/>
    <property type="project" value="UniProtKB-KW"/>
</dbReference>
<evidence type="ECO:0000256" key="6">
    <source>
        <dbReference type="ARBA" id="ARBA00012513"/>
    </source>
</evidence>
<organism evidence="29">
    <name type="scientific">Anopheles marajoara</name>
    <dbReference type="NCBI Taxonomy" id="58244"/>
    <lineage>
        <taxon>Eukaryota</taxon>
        <taxon>Metazoa</taxon>
        <taxon>Ecdysozoa</taxon>
        <taxon>Arthropoda</taxon>
        <taxon>Hexapoda</taxon>
        <taxon>Insecta</taxon>
        <taxon>Pterygota</taxon>
        <taxon>Neoptera</taxon>
        <taxon>Endopterygota</taxon>
        <taxon>Diptera</taxon>
        <taxon>Nematocera</taxon>
        <taxon>Culicoidea</taxon>
        <taxon>Culicidae</taxon>
        <taxon>Anophelinae</taxon>
        <taxon>Anopheles</taxon>
    </lineage>
</organism>
<dbReference type="SUPFAM" id="SSF52799">
    <property type="entry name" value="(Phosphotyrosine protein) phosphatases II"/>
    <property type="match status" value="1"/>
</dbReference>
<comment type="similarity">
    <text evidence="5">Belongs to the protein kinase superfamily. AGC Ser/Thr protein kinase family. PKC subfamily.</text>
</comment>
<dbReference type="PROSITE" id="PS51182">
    <property type="entry name" value="C2_TENSIN"/>
    <property type="match status" value="1"/>
</dbReference>
<keyword evidence="13 29" id="KW-0418">Kinase</keyword>
<keyword evidence="14" id="KW-0067">ATP-binding</keyword>
<dbReference type="CDD" id="cd06257">
    <property type="entry name" value="DnaJ"/>
    <property type="match status" value="1"/>
</dbReference>
<comment type="catalytic activity">
    <reaction evidence="21">
        <text>L-seryl-[protein] + ATP = O-phospho-L-seryl-[protein] + ADP + H(+)</text>
        <dbReference type="Rhea" id="RHEA:17989"/>
        <dbReference type="Rhea" id="RHEA-COMP:9863"/>
        <dbReference type="Rhea" id="RHEA-COMP:11604"/>
        <dbReference type="ChEBI" id="CHEBI:15378"/>
        <dbReference type="ChEBI" id="CHEBI:29999"/>
        <dbReference type="ChEBI" id="CHEBI:30616"/>
        <dbReference type="ChEBI" id="CHEBI:83421"/>
        <dbReference type="ChEBI" id="CHEBI:456216"/>
        <dbReference type="EC" id="2.7.11.1"/>
    </reaction>
</comment>
<dbReference type="InterPro" id="IPR000719">
    <property type="entry name" value="Prot_kinase_dom"/>
</dbReference>
<feature type="compositionally biased region" description="Pro residues" evidence="25">
    <location>
        <begin position="360"/>
        <end position="374"/>
    </location>
</feature>
<dbReference type="InterPro" id="IPR029021">
    <property type="entry name" value="Prot-tyrosine_phosphatase-like"/>
</dbReference>
<dbReference type="InterPro" id="IPR036869">
    <property type="entry name" value="J_dom_sf"/>
</dbReference>
<feature type="compositionally biased region" description="Low complexity" evidence="25">
    <location>
        <begin position="882"/>
        <end position="897"/>
    </location>
</feature>
<reference evidence="29" key="1">
    <citation type="submission" date="2018-01" db="EMBL/GenBank/DDBJ databases">
        <title>An insight into the sialome of Amazonian anophelines.</title>
        <authorList>
            <person name="Ribeiro J.M."/>
            <person name="Scarpassa V."/>
            <person name="Calvo E."/>
        </authorList>
    </citation>
    <scope>NUCLEOTIDE SEQUENCE</scope>
    <source>
        <tissue evidence="29">Salivary glands</tissue>
    </source>
</reference>
<name>A0A2M4B9T6_9DIPT</name>
<dbReference type="InterPro" id="IPR029023">
    <property type="entry name" value="Tensin_phosphatase"/>
</dbReference>
<dbReference type="GO" id="GO:2000369">
    <property type="term" value="P:regulation of clathrin-dependent endocytosis"/>
    <property type="evidence" value="ECO:0007669"/>
    <property type="project" value="TreeGrafter"/>
</dbReference>
<dbReference type="SUPFAM" id="SSF49562">
    <property type="entry name" value="C2 domain (Calcium/lipid-binding domain, CaLB)"/>
    <property type="match status" value="1"/>
</dbReference>
<keyword evidence="15" id="KW-0965">Cell junction</keyword>
<dbReference type="EC" id="2.7.11.1" evidence="6"/>
<dbReference type="PROSITE" id="PS50011">
    <property type="entry name" value="PROTEIN_KINASE_DOM"/>
    <property type="match status" value="1"/>
</dbReference>
<feature type="compositionally biased region" description="Low complexity" evidence="25">
    <location>
        <begin position="828"/>
        <end position="839"/>
    </location>
</feature>
<keyword evidence="12" id="KW-0547">Nucleotide-binding</keyword>
<dbReference type="GO" id="GO:0005925">
    <property type="term" value="C:focal adhesion"/>
    <property type="evidence" value="ECO:0007669"/>
    <property type="project" value="UniProtKB-SubCell"/>
</dbReference>
<evidence type="ECO:0000256" key="25">
    <source>
        <dbReference type="SAM" id="MobiDB-lite"/>
    </source>
</evidence>
<evidence type="ECO:0000256" key="5">
    <source>
        <dbReference type="ARBA" id="ARBA00005490"/>
    </source>
</evidence>
<dbReference type="Gene3D" id="3.90.190.10">
    <property type="entry name" value="Protein tyrosine phosphatase superfamily"/>
    <property type="match status" value="1"/>
</dbReference>
<dbReference type="GO" id="GO:0045747">
    <property type="term" value="P:positive regulation of Notch signaling pathway"/>
    <property type="evidence" value="ECO:0007669"/>
    <property type="project" value="TreeGrafter"/>
</dbReference>
<dbReference type="InterPro" id="IPR011009">
    <property type="entry name" value="Kinase-like_dom_sf"/>
</dbReference>
<evidence type="ECO:0000256" key="4">
    <source>
        <dbReference type="ARBA" id="ARBA00004601"/>
    </source>
</evidence>
<dbReference type="PROSITE" id="PS51181">
    <property type="entry name" value="PPASE_TENSIN"/>
    <property type="match status" value="1"/>
</dbReference>
<evidence type="ECO:0000256" key="10">
    <source>
        <dbReference type="ARBA" id="ARBA00022553"/>
    </source>
</evidence>
<feature type="compositionally biased region" description="Low complexity" evidence="25">
    <location>
        <begin position="1035"/>
        <end position="1052"/>
    </location>
</feature>
<dbReference type="SMART" id="SM00220">
    <property type="entry name" value="S_TKc"/>
    <property type="match status" value="1"/>
</dbReference>
<evidence type="ECO:0000256" key="21">
    <source>
        <dbReference type="ARBA" id="ARBA00048679"/>
    </source>
</evidence>
<dbReference type="PROSITE" id="PS00108">
    <property type="entry name" value="PROTEIN_KINASE_ST"/>
    <property type="match status" value="1"/>
</dbReference>
<accession>A0A2M4B9T6</accession>
<dbReference type="SMART" id="SM01326">
    <property type="entry name" value="PTEN_C2"/>
    <property type="match status" value="1"/>
</dbReference>
<comment type="function">
    <text evidence="22">Associates with cyclin G and CDK5. Seems to act as an auxilin homolog that is involved in the uncoating of clathrin-coated vesicles by Hsc70 in non-neuronal cells. Expression oscillates slightly during the cell cycle, peaking at G1. May play a role in clathrin-mediated endocytosis and intracellular trafficking, and in the dynamics of clathrin assembly/disassembly.</text>
</comment>
<comment type="catalytic activity">
    <reaction evidence="20">
        <text>L-threonyl-[protein] + ATP = O-phospho-L-threonyl-[protein] + ADP + H(+)</text>
        <dbReference type="Rhea" id="RHEA:46608"/>
        <dbReference type="Rhea" id="RHEA-COMP:11060"/>
        <dbReference type="Rhea" id="RHEA-COMP:11605"/>
        <dbReference type="ChEBI" id="CHEBI:15378"/>
        <dbReference type="ChEBI" id="CHEBI:30013"/>
        <dbReference type="ChEBI" id="CHEBI:30616"/>
        <dbReference type="ChEBI" id="CHEBI:61977"/>
        <dbReference type="ChEBI" id="CHEBI:456216"/>
        <dbReference type="EC" id="2.7.11.1"/>
    </reaction>
</comment>
<dbReference type="SUPFAM" id="SSF46565">
    <property type="entry name" value="Chaperone J-domain"/>
    <property type="match status" value="1"/>
</dbReference>
<keyword evidence="9 29" id="KW-0723">Serine/threonine-protein kinase</keyword>
<evidence type="ECO:0000256" key="15">
    <source>
        <dbReference type="ARBA" id="ARBA00022949"/>
    </source>
</evidence>
<evidence type="ECO:0000256" key="12">
    <source>
        <dbReference type="ARBA" id="ARBA00022741"/>
    </source>
</evidence>
<proteinExistence type="inferred from homology"/>
<evidence type="ECO:0000256" key="24">
    <source>
        <dbReference type="ARBA" id="ARBA00076380"/>
    </source>
</evidence>
<dbReference type="FunFam" id="1.10.510.10:FF:000228">
    <property type="entry name" value="cyclin-G-associated kinase isoform X1"/>
    <property type="match status" value="1"/>
</dbReference>
<keyword evidence="18" id="KW-0131">Cell cycle</keyword>
<dbReference type="InterPro" id="IPR014020">
    <property type="entry name" value="Tensin_C2-dom"/>
</dbReference>
<dbReference type="GO" id="GO:0048471">
    <property type="term" value="C:perinuclear region of cytoplasm"/>
    <property type="evidence" value="ECO:0007669"/>
    <property type="project" value="UniProtKB-SubCell"/>
</dbReference>
<evidence type="ECO:0000256" key="19">
    <source>
        <dbReference type="ARBA" id="ARBA00023329"/>
    </source>
</evidence>
<dbReference type="PANTHER" id="PTHR22967:SF57">
    <property type="entry name" value="AUXILIN, ISOFORM A-RELATED"/>
    <property type="match status" value="1"/>
</dbReference>
<keyword evidence="19" id="KW-0968">Cytoplasmic vesicle</keyword>
<feature type="domain" description="Protein kinase" evidence="26">
    <location>
        <begin position="36"/>
        <end position="309"/>
    </location>
</feature>
<evidence type="ECO:0000256" key="11">
    <source>
        <dbReference type="ARBA" id="ARBA00022679"/>
    </source>
</evidence>
<evidence type="ECO:0000259" key="27">
    <source>
        <dbReference type="PROSITE" id="PS51181"/>
    </source>
</evidence>
<dbReference type="Gene3D" id="1.10.287.110">
    <property type="entry name" value="DnaJ domain"/>
    <property type="match status" value="1"/>
</dbReference>
<evidence type="ECO:0000256" key="2">
    <source>
        <dbReference type="ARBA" id="ARBA00004246"/>
    </source>
</evidence>
<evidence type="ECO:0000256" key="3">
    <source>
        <dbReference type="ARBA" id="ARBA00004556"/>
    </source>
</evidence>
<dbReference type="InterPro" id="IPR008271">
    <property type="entry name" value="Ser/Thr_kinase_AS"/>
</dbReference>
<dbReference type="FunFam" id="3.90.190.10:FF:000099">
    <property type="entry name" value="Blast:Cyclin-G-associated kinase"/>
    <property type="match status" value="1"/>
</dbReference>
<feature type="region of interest" description="Disordered" evidence="25">
    <location>
        <begin position="1078"/>
        <end position="1206"/>
    </location>
</feature>
<keyword evidence="7" id="KW-0488">Methylation</keyword>
<keyword evidence="11" id="KW-0808">Transferase</keyword>
<keyword evidence="17" id="KW-0333">Golgi apparatus</keyword>
<keyword evidence="8" id="KW-0963">Cytoplasm</keyword>
<dbReference type="SUPFAM" id="SSF56112">
    <property type="entry name" value="Protein kinase-like (PK-like)"/>
    <property type="match status" value="1"/>
</dbReference>
<feature type="region of interest" description="Disordered" evidence="25">
    <location>
        <begin position="882"/>
        <end position="913"/>
    </location>
</feature>
<feature type="compositionally biased region" description="Gly residues" evidence="25">
    <location>
        <begin position="1078"/>
        <end position="1088"/>
    </location>
</feature>
<sequence length="1318" mass="141202">MSDFLKSAMSYFNAAPSNGLDNEFVGQTVEVANVKLRIKRVIAEGGFAYVFVAQDVQSGTEYALKRLLGTDKEECNNIIREINVHKQVSGHPNVVKFVAATFIDRTQTANTQRRAEYLLVSELCKGGSLYDCLEQDLAPETVLRVFYQATKAVAHLHSQPKPINHRDIKIENFLIGSDGLLKLCDFGSASTDSYAPDVTWNAQQRDTLEDALTRCTTPMYRAPEQLDTWANYPIGIKMDVWALGCVLYLLCYRKHPFEDSAKLRIINANYTIPNDSRYACFSETIRGCLQVDPNQRFDTSTVLERLAAIAETKGWPLKAPLGLSGKPLNSPPSGVTPSPSPVHRVSNGGGGAAGVVAPERPAPPRPTVGPPPGGAVPVGPDGTLNKNKYPQRPPDPVRVTVSGVAAHGGIHGGPPSHHIGGPAYGNPAGSVGAGGGGGLFSSIKGGAGSFLKNLKDTSSKVMQTVQQSIARTDLDLSYITQRILVMPCPSEGLESTYRTNNIEDVKVYLDTRYQPTKLSVYNLGPRSSPRMPPPVRTVEAGFIYAPVPPSSTGTGKAPLLTGLYSLVEDIYGFLSADPKTIVVIQSPDSGRALAATVVCGLLIYAGLVTEPEDAMQMFAIRRMPPNMRPSELRYLYYLGDIVRSIPHLPHYKPVTLVSLSVAPVPRMTKARDGCRMYVEVATADRTVFCTLQDYERMRLYHSAEGKIALAMNVTVCGDVTISLYHARNALGGIGRPQGIRICQLQFHTGYIPEEETLINYDRSELDEVPDLEHVPQKFSVALSVFVGDSERPPASQPPWRSTKASRDPKILFATQLEYEENVDNFITKPSSKSAAAGGAKPPPPRPAPPSPQPAHRSLGGFVEAHDVIADREADLLNLSKAGQGSAATGGAEQQQQQEVHHPVERPSNVEESFDLLGGLSPPVVNAPATAVNEPGVGNATTTKSAVLDDIFGAFEGVGPAVGGATLTATKSSSDLNGLNLNFDHFGGVAQPAAGPTAGAGPFSNGSQTDVNASNANNSFGFDAFAGVGPQVFYNSAPTPMAQQSQQPATQQPKDPFADIGNLTAGLVAGATTNTAGGGSAGAGWGTKGGMPSATTPSPRSTQFSSPTHHFSGASTANPSPRAPSTPNHQQQQQQMRSPNEGQSQRQPDYSRSHFADPSTKGTTPNNGNGSNGNGATGGRSGDIFGDILGQQGYSFGSSKNQGPRTINDMRKEELVKEMDPERLKLMEWTEGKKSNIRALLCTVHTVLWPGAKWTKCEMHQLVTAADVKKIYRKACLAVHPDKHTGTENESMAKLIFMELNNAWTEFESDASQQNLFAN</sequence>
<dbReference type="Pfam" id="PF10409">
    <property type="entry name" value="PTEN_C2"/>
    <property type="match status" value="1"/>
</dbReference>
<feature type="compositionally biased region" description="Low complexity" evidence="25">
    <location>
        <begin position="1158"/>
        <end position="1168"/>
    </location>
</feature>
<comment type="subcellular location">
    <subcellularLocation>
        <location evidence="2">Cell junction</location>
        <location evidence="2">Focal adhesion</location>
    </subcellularLocation>
    <subcellularLocation>
        <location evidence="3">Cytoplasm</location>
        <location evidence="3">Perinuclear region</location>
    </subcellularLocation>
    <subcellularLocation>
        <location evidence="1">Cytoplasmic vesicle</location>
        <location evidence="1">Clathrin-coated vesicle</location>
    </subcellularLocation>
    <subcellularLocation>
        <location evidence="4">Golgi apparatus</location>
        <location evidence="4">trans-Golgi network</location>
    </subcellularLocation>
</comment>
<keyword evidence="10" id="KW-0597">Phosphoprotein</keyword>
<evidence type="ECO:0000259" key="26">
    <source>
        <dbReference type="PROSITE" id="PS50011"/>
    </source>
</evidence>
<feature type="compositionally biased region" description="Basic and acidic residues" evidence="25">
    <location>
        <begin position="898"/>
        <end position="908"/>
    </location>
</feature>
<evidence type="ECO:0000256" key="8">
    <source>
        <dbReference type="ARBA" id="ARBA00022490"/>
    </source>
</evidence>
<evidence type="ECO:0000256" key="14">
    <source>
        <dbReference type="ARBA" id="ARBA00022840"/>
    </source>
</evidence>
<evidence type="ECO:0000259" key="28">
    <source>
        <dbReference type="PROSITE" id="PS51182"/>
    </source>
</evidence>
<feature type="compositionally biased region" description="Gly residues" evidence="25">
    <location>
        <begin position="1169"/>
        <end position="1180"/>
    </location>
</feature>
<evidence type="ECO:0000256" key="1">
    <source>
        <dbReference type="ARBA" id="ARBA00004132"/>
    </source>
</evidence>
<dbReference type="InterPro" id="IPR001623">
    <property type="entry name" value="DnaJ_domain"/>
</dbReference>
<feature type="compositionally biased region" description="Polar residues" evidence="25">
    <location>
        <begin position="1191"/>
        <end position="1204"/>
    </location>
</feature>
<dbReference type="InterPro" id="IPR035892">
    <property type="entry name" value="C2_domain_sf"/>
</dbReference>
<protein>
    <recommendedName>
        <fullName evidence="23">Cyclin-G-associated kinase</fullName>
        <ecNumber evidence="6">2.7.11.1</ecNumber>
    </recommendedName>
    <alternativeName>
        <fullName evidence="24">DnaJ homolog subfamily C member 26</fullName>
    </alternativeName>
</protein>
<dbReference type="GO" id="GO:0030136">
    <property type="term" value="C:clathrin-coated vesicle"/>
    <property type="evidence" value="ECO:0007669"/>
    <property type="project" value="UniProtKB-SubCell"/>
</dbReference>
<dbReference type="GO" id="GO:0005794">
    <property type="term" value="C:Golgi apparatus"/>
    <property type="evidence" value="ECO:0007669"/>
    <property type="project" value="UniProtKB-SubCell"/>
</dbReference>
<feature type="region of interest" description="Disordered" evidence="25">
    <location>
        <begin position="1035"/>
        <end position="1059"/>
    </location>
</feature>
<dbReference type="FunFam" id="2.60.40.1110:FF:000001">
    <property type="entry name" value="cyclin-G-associated kinase isoform X2"/>
    <property type="match status" value="1"/>
</dbReference>
<dbReference type="Gene3D" id="2.60.40.1110">
    <property type="match status" value="1"/>
</dbReference>
<dbReference type="Pfam" id="PF00069">
    <property type="entry name" value="Pkinase"/>
    <property type="match status" value="1"/>
</dbReference>
<evidence type="ECO:0000256" key="17">
    <source>
        <dbReference type="ARBA" id="ARBA00023034"/>
    </source>
</evidence>
<keyword evidence="16" id="KW-0007">Acetylation</keyword>
<evidence type="ECO:0000256" key="20">
    <source>
        <dbReference type="ARBA" id="ARBA00047899"/>
    </source>
</evidence>
<evidence type="ECO:0000256" key="7">
    <source>
        <dbReference type="ARBA" id="ARBA00022481"/>
    </source>
</evidence>
<evidence type="ECO:0000256" key="9">
    <source>
        <dbReference type="ARBA" id="ARBA00022527"/>
    </source>
</evidence>
<feature type="compositionally biased region" description="Pro residues" evidence="25">
    <location>
        <begin position="840"/>
        <end position="852"/>
    </location>
</feature>